<name>A0A543DZ73_9PSEU</name>
<feature type="region of interest" description="Disordered" evidence="3">
    <location>
        <begin position="298"/>
        <end position="359"/>
    </location>
</feature>
<dbReference type="SUPFAM" id="SSF51735">
    <property type="entry name" value="NAD(P)-binding Rossmann-fold domains"/>
    <property type="match status" value="1"/>
</dbReference>
<dbReference type="Pfam" id="PF13561">
    <property type="entry name" value="adh_short_C2"/>
    <property type="match status" value="1"/>
</dbReference>
<dbReference type="PRINTS" id="PR00081">
    <property type="entry name" value="GDHRDH"/>
</dbReference>
<keyword evidence="2" id="KW-0560">Oxidoreductase</keyword>
<feature type="compositionally biased region" description="Basic residues" evidence="3">
    <location>
        <begin position="350"/>
        <end position="359"/>
    </location>
</feature>
<comment type="caution">
    <text evidence="4">The sequence shown here is derived from an EMBL/GenBank/DDBJ whole genome shotgun (WGS) entry which is preliminary data.</text>
</comment>
<feature type="compositionally biased region" description="Low complexity" evidence="3">
    <location>
        <begin position="298"/>
        <end position="334"/>
    </location>
</feature>
<evidence type="ECO:0000256" key="2">
    <source>
        <dbReference type="ARBA" id="ARBA00023002"/>
    </source>
</evidence>
<accession>A0A543DZ73</accession>
<evidence type="ECO:0000313" key="5">
    <source>
        <dbReference type="Proteomes" id="UP000315677"/>
    </source>
</evidence>
<dbReference type="CDD" id="cd05233">
    <property type="entry name" value="SDR_c"/>
    <property type="match status" value="1"/>
</dbReference>
<dbReference type="FunFam" id="3.40.50.720:FF:000084">
    <property type="entry name" value="Short-chain dehydrogenase reductase"/>
    <property type="match status" value="1"/>
</dbReference>
<keyword evidence="5" id="KW-1185">Reference proteome</keyword>
<sequence length="359" mass="36211">MPDTSFDGRVAVITGAGSGIGAATARLLSASGADVVVVDVDEDAARGTAADLPGRAIAVTADVSREEDVDRYLEAAVEQFGAVHLHHLNAGIGGSTAAPPDLEVADFDRVMAVNLRGPFLGLRAAFRQYRRQGCGGAIVITSSIAGLRGSHDLLPYQISKHGLLGAVRGAAVYGGPRGVRVNAVAPGLVPTGLASAPAAAQDMRRRGGTVPQRRTGTPEEVADAVAYLLGDAASYVNGAVLSVDGGAAAVSTVRASGGAGAWDPADVDDPVGWSGPVGRRRRARVGSARGYAVAVRGLPDLSPRPATGTGRAAAGSPRRGGWPPGGCAAPVWPSGAPPTGPRPARPVGRAPRRPARAPR</sequence>
<evidence type="ECO:0000256" key="1">
    <source>
        <dbReference type="ARBA" id="ARBA00006484"/>
    </source>
</evidence>
<dbReference type="AlphaFoldDB" id="A0A543DZ73"/>
<dbReference type="PANTHER" id="PTHR24321">
    <property type="entry name" value="DEHYDROGENASES, SHORT CHAIN"/>
    <property type="match status" value="1"/>
</dbReference>
<dbReference type="InterPro" id="IPR002347">
    <property type="entry name" value="SDR_fam"/>
</dbReference>
<protein>
    <submittedName>
        <fullName evidence="4">NAD(P)-dependent dehydrogenase (Short-subunit alcohol dehydrogenase family)</fullName>
    </submittedName>
</protein>
<gene>
    <name evidence="4" type="ORF">FB558_1382</name>
</gene>
<dbReference type="InterPro" id="IPR036291">
    <property type="entry name" value="NAD(P)-bd_dom_sf"/>
</dbReference>
<dbReference type="GO" id="GO:0016491">
    <property type="term" value="F:oxidoreductase activity"/>
    <property type="evidence" value="ECO:0007669"/>
    <property type="project" value="UniProtKB-KW"/>
</dbReference>
<evidence type="ECO:0000313" key="4">
    <source>
        <dbReference type="EMBL" id="TQM14616.1"/>
    </source>
</evidence>
<dbReference type="PANTHER" id="PTHR24321:SF8">
    <property type="entry name" value="ESTRADIOL 17-BETA-DEHYDROGENASE 8-RELATED"/>
    <property type="match status" value="1"/>
</dbReference>
<feature type="compositionally biased region" description="Pro residues" evidence="3">
    <location>
        <begin position="335"/>
        <end position="344"/>
    </location>
</feature>
<comment type="similarity">
    <text evidence="1">Belongs to the short-chain dehydrogenases/reductases (SDR) family.</text>
</comment>
<dbReference type="EMBL" id="VFPA01000001">
    <property type="protein sequence ID" value="TQM14616.1"/>
    <property type="molecule type" value="Genomic_DNA"/>
</dbReference>
<reference evidence="4 5" key="1">
    <citation type="submission" date="2019-06" db="EMBL/GenBank/DDBJ databases">
        <title>Sequencing the genomes of 1000 actinobacteria strains.</title>
        <authorList>
            <person name="Klenk H.-P."/>
        </authorList>
    </citation>
    <scope>NUCLEOTIDE SEQUENCE [LARGE SCALE GENOMIC DNA]</scope>
    <source>
        <strain evidence="4 5">DSM 45301</strain>
    </source>
</reference>
<organism evidence="4 5">
    <name type="scientific">Pseudonocardia kunmingensis</name>
    <dbReference type="NCBI Taxonomy" id="630975"/>
    <lineage>
        <taxon>Bacteria</taxon>
        <taxon>Bacillati</taxon>
        <taxon>Actinomycetota</taxon>
        <taxon>Actinomycetes</taxon>
        <taxon>Pseudonocardiales</taxon>
        <taxon>Pseudonocardiaceae</taxon>
        <taxon>Pseudonocardia</taxon>
    </lineage>
</organism>
<proteinExistence type="inferred from homology"/>
<evidence type="ECO:0000256" key="3">
    <source>
        <dbReference type="SAM" id="MobiDB-lite"/>
    </source>
</evidence>
<dbReference type="Proteomes" id="UP000315677">
    <property type="component" value="Unassembled WGS sequence"/>
</dbReference>
<dbReference type="Gene3D" id="3.40.50.720">
    <property type="entry name" value="NAD(P)-binding Rossmann-like Domain"/>
    <property type="match status" value="1"/>
</dbReference>